<sequence length="305" mass="33028">AFVFFFAVLLPIIFIAVLIGILRWLRILPVIIRMLGTALSKVNGMPRLESFNAVSSMIVGQSENFIAIKNVLPLMSERRMYALSATAMSTVSMSIVGAYMTLLKPEYVVAALLLNMLSAFVVLHLINPGDDGNEWEAETHENQNFFEMLGEYILDGFKVAVIVAAMLIGFIALISLLNMVFSSVFGITFQEVLGYVFFPVAWVLGVPTHEALQVGSIMATKLVSNEFVAMLDLQKVQAALSPRSLGIVSVFLVSFANFSSIGIIAGSVKALNEHQGNVVSRFGLKLVYGATLVSVLSAAIAALVI</sequence>
<keyword evidence="5" id="KW-1185">Reference proteome</keyword>
<dbReference type="Proteomes" id="UP001165586">
    <property type="component" value="Unassembled WGS sequence"/>
</dbReference>
<proteinExistence type="predicted"/>
<dbReference type="Pfam" id="PF07670">
    <property type="entry name" value="Gate"/>
    <property type="match status" value="1"/>
</dbReference>
<protein>
    <submittedName>
        <fullName evidence="4">NupC/NupG family nucleoside CNT transporter</fullName>
    </submittedName>
</protein>
<evidence type="ECO:0000256" key="1">
    <source>
        <dbReference type="SAM" id="Phobius"/>
    </source>
</evidence>
<evidence type="ECO:0000259" key="3">
    <source>
        <dbReference type="Pfam" id="PF07670"/>
    </source>
</evidence>
<feature type="transmembrane region" description="Helical" evidence="1">
    <location>
        <begin position="286"/>
        <end position="304"/>
    </location>
</feature>
<dbReference type="EMBL" id="JANLCJ010000205">
    <property type="protein sequence ID" value="MCS5736823.1"/>
    <property type="molecule type" value="Genomic_DNA"/>
</dbReference>
<feature type="domain" description="Concentrative nucleoside transporter C-terminal" evidence="2">
    <location>
        <begin position="107"/>
        <end position="301"/>
    </location>
</feature>
<evidence type="ECO:0000259" key="2">
    <source>
        <dbReference type="Pfam" id="PF07662"/>
    </source>
</evidence>
<name>A0ABT2HA96_9MICO</name>
<feature type="transmembrane region" description="Helical" evidence="1">
    <location>
        <begin position="80"/>
        <end position="101"/>
    </location>
</feature>
<feature type="domain" description="Nucleoside transporter/FeoB GTPase Gate" evidence="3">
    <location>
        <begin position="6"/>
        <end position="104"/>
    </location>
</feature>
<keyword evidence="1" id="KW-0472">Membrane</keyword>
<reference evidence="4" key="1">
    <citation type="submission" date="2022-08" db="EMBL/GenBank/DDBJ databases">
        <authorList>
            <person name="Deng Y."/>
            <person name="Han X.-F."/>
            <person name="Zhang Y.-Q."/>
        </authorList>
    </citation>
    <scope>NUCLEOTIDE SEQUENCE</scope>
    <source>
        <strain evidence="4">CPCC 203386</strain>
    </source>
</reference>
<feature type="transmembrane region" description="Helical" evidence="1">
    <location>
        <begin position="107"/>
        <end position="126"/>
    </location>
</feature>
<comment type="caution">
    <text evidence="4">The sequence shown here is derived from an EMBL/GenBank/DDBJ whole genome shotgun (WGS) entry which is preliminary data.</text>
</comment>
<feature type="transmembrane region" description="Helical" evidence="1">
    <location>
        <begin position="245"/>
        <end position="266"/>
    </location>
</feature>
<keyword evidence="1" id="KW-0812">Transmembrane</keyword>
<dbReference type="RefSeq" id="WP_259543006.1">
    <property type="nucleotide sequence ID" value="NZ_JANLCJ010000205.1"/>
</dbReference>
<gene>
    <name evidence="4" type="ORF">N1032_24130</name>
</gene>
<evidence type="ECO:0000313" key="5">
    <source>
        <dbReference type="Proteomes" id="UP001165586"/>
    </source>
</evidence>
<keyword evidence="1" id="KW-1133">Transmembrane helix</keyword>
<dbReference type="PANTHER" id="PTHR10590:SF21">
    <property type="entry name" value="NUCLEOSIDE PERMEASE NUPC"/>
    <property type="match status" value="1"/>
</dbReference>
<dbReference type="InterPro" id="IPR011642">
    <property type="entry name" value="Gate_dom"/>
</dbReference>
<organism evidence="4 5">
    <name type="scientific">Herbiconiux daphne</name>
    <dbReference type="NCBI Taxonomy" id="2970914"/>
    <lineage>
        <taxon>Bacteria</taxon>
        <taxon>Bacillati</taxon>
        <taxon>Actinomycetota</taxon>
        <taxon>Actinomycetes</taxon>
        <taxon>Micrococcales</taxon>
        <taxon>Microbacteriaceae</taxon>
        <taxon>Herbiconiux</taxon>
    </lineage>
</organism>
<feature type="transmembrane region" description="Helical" evidence="1">
    <location>
        <begin position="192"/>
        <end position="212"/>
    </location>
</feature>
<evidence type="ECO:0000313" key="4">
    <source>
        <dbReference type="EMBL" id="MCS5736823.1"/>
    </source>
</evidence>
<dbReference type="InterPro" id="IPR011657">
    <property type="entry name" value="CNT_C_dom"/>
</dbReference>
<feature type="transmembrane region" description="Helical" evidence="1">
    <location>
        <begin position="6"/>
        <end position="25"/>
    </location>
</feature>
<dbReference type="Pfam" id="PF07662">
    <property type="entry name" value="Nucleos_tra2_C"/>
    <property type="match status" value="1"/>
</dbReference>
<feature type="non-terminal residue" evidence="4">
    <location>
        <position position="1"/>
    </location>
</feature>
<accession>A0ABT2HA96</accession>
<dbReference type="PANTHER" id="PTHR10590">
    <property type="entry name" value="SODIUM/NUCLEOSIDE COTRANSPORTER"/>
    <property type="match status" value="1"/>
</dbReference>
<dbReference type="InterPro" id="IPR008276">
    <property type="entry name" value="C_nuclsd_transpt"/>
</dbReference>
<feature type="transmembrane region" description="Helical" evidence="1">
    <location>
        <begin position="159"/>
        <end position="180"/>
    </location>
</feature>